<protein>
    <submittedName>
        <fullName evidence="1">Uncharacterized protein</fullName>
    </submittedName>
</protein>
<dbReference type="RefSeq" id="XP_026623594.1">
    <property type="nucleotide sequence ID" value="XM_026767243.1"/>
</dbReference>
<keyword evidence="2" id="KW-1185">Reference proteome</keyword>
<reference evidence="1 2" key="1">
    <citation type="submission" date="2018-07" db="EMBL/GenBank/DDBJ databases">
        <title>The genomes of Aspergillus section Nigri reveals drivers in fungal speciation.</title>
        <authorList>
            <consortium name="DOE Joint Genome Institute"/>
            <person name="Vesth T.C."/>
            <person name="Nybo J."/>
            <person name="Theobald S."/>
            <person name="Brandl J."/>
            <person name="Frisvad J.C."/>
            <person name="Nielsen K.F."/>
            <person name="Lyhne E.K."/>
            <person name="Kogle M.E."/>
            <person name="Kuo A."/>
            <person name="Riley R."/>
            <person name="Clum A."/>
            <person name="Nolan M."/>
            <person name="Lipzen A."/>
            <person name="Salamov A."/>
            <person name="Henrissat B."/>
            <person name="Wiebenga A."/>
            <person name="De vries R.P."/>
            <person name="Grigoriev I.V."/>
            <person name="Mortensen U.H."/>
            <person name="Andersen M.R."/>
            <person name="Baker S.E."/>
        </authorList>
    </citation>
    <scope>NUCLEOTIDE SEQUENCE [LARGE SCALE GENOMIC DNA]</scope>
    <source>
        <strain evidence="1 2">CBS 139.54b</strain>
    </source>
</reference>
<organism evidence="1 2">
    <name type="scientific">Aspergillus welwitschiae</name>
    <dbReference type="NCBI Taxonomy" id="1341132"/>
    <lineage>
        <taxon>Eukaryota</taxon>
        <taxon>Fungi</taxon>
        <taxon>Dikarya</taxon>
        <taxon>Ascomycota</taxon>
        <taxon>Pezizomycotina</taxon>
        <taxon>Eurotiomycetes</taxon>
        <taxon>Eurotiomycetidae</taxon>
        <taxon>Eurotiales</taxon>
        <taxon>Aspergillaceae</taxon>
        <taxon>Aspergillus</taxon>
        <taxon>Aspergillus subgen. Circumdati</taxon>
    </lineage>
</organism>
<evidence type="ECO:0000313" key="2">
    <source>
        <dbReference type="Proteomes" id="UP000253729"/>
    </source>
</evidence>
<accession>A0A3F3PV08</accession>
<name>A0A3F3PV08_9EURO</name>
<sequence length="71" mass="8341">MREEEKESERVRKLLLLLYIHGIEITTSCTYRLYVFLSYTLVLLLYCRSTARDSRSKYAGIGTEGADMRRT</sequence>
<dbReference type="EMBL" id="KZ852060">
    <property type="protein sequence ID" value="RDH30572.1"/>
    <property type="molecule type" value="Genomic_DNA"/>
</dbReference>
<gene>
    <name evidence="1" type="ORF">BDQ94DRAFT_148744</name>
</gene>
<evidence type="ECO:0000313" key="1">
    <source>
        <dbReference type="EMBL" id="RDH30572.1"/>
    </source>
</evidence>
<dbReference type="Proteomes" id="UP000253729">
    <property type="component" value="Unassembled WGS sequence"/>
</dbReference>
<dbReference type="GeneID" id="38135599"/>
<proteinExistence type="predicted"/>
<dbReference type="AlphaFoldDB" id="A0A3F3PV08"/>